<dbReference type="Pfam" id="PF00076">
    <property type="entry name" value="RRM_1"/>
    <property type="match status" value="1"/>
</dbReference>
<evidence type="ECO:0000256" key="6">
    <source>
        <dbReference type="PROSITE-ProRule" id="PRU00176"/>
    </source>
</evidence>
<sequence>MSRSRSRSRAGSRARERSRSADDHSRSASRSSRGANGASDRGSRRSRSRSRSDSRSPAGPRSAKIVIEKLTKNVNEGHLHEIFGTYGTIEELEMPLNRQFLTNRGIAYVLYATPDDAERAIAHMHEAQLDGALINVSIVLPRRRFSRSPPARRPPPNRFGEAHRYRDQAPPDRGYRPGPPGRGQRSPPRRGDFRERNDNRGPPSRSYARSRSPRRRSPSYGGRSASYSRSPPPRRRAREQTPPRGSRRRSPSYSSVSDDSRDRRRSRDRNNRR</sequence>
<feature type="region of interest" description="Disordered" evidence="7">
    <location>
        <begin position="1"/>
        <end position="64"/>
    </location>
</feature>
<comment type="subcellular location">
    <subcellularLocation>
        <location evidence="1">Nucleus</location>
    </subcellularLocation>
</comment>
<dbReference type="GO" id="GO:0061574">
    <property type="term" value="C:ASAP complex"/>
    <property type="evidence" value="ECO:0007669"/>
    <property type="project" value="TreeGrafter"/>
</dbReference>
<dbReference type="InterPro" id="IPR012677">
    <property type="entry name" value="Nucleotide-bd_a/b_plait_sf"/>
</dbReference>
<dbReference type="GO" id="GO:0000398">
    <property type="term" value="P:mRNA splicing, via spliceosome"/>
    <property type="evidence" value="ECO:0007669"/>
    <property type="project" value="TreeGrafter"/>
</dbReference>
<dbReference type="Gene3D" id="3.30.70.330">
    <property type="match status" value="1"/>
</dbReference>
<keyword evidence="2" id="KW-0507">mRNA processing</keyword>
<evidence type="ECO:0000256" key="1">
    <source>
        <dbReference type="ARBA" id="ARBA00004123"/>
    </source>
</evidence>
<dbReference type="SMART" id="SM00360">
    <property type="entry name" value="RRM"/>
    <property type="match status" value="1"/>
</dbReference>
<keyword evidence="4" id="KW-0508">mRNA splicing</keyword>
<dbReference type="InterPro" id="IPR035979">
    <property type="entry name" value="RBD_domain_sf"/>
</dbReference>
<dbReference type="PANTHER" id="PTHR15481:SF0">
    <property type="entry name" value="LD23870P-RELATED"/>
    <property type="match status" value="1"/>
</dbReference>
<feature type="compositionally biased region" description="Low complexity" evidence="7">
    <location>
        <begin position="28"/>
        <end position="40"/>
    </location>
</feature>
<evidence type="ECO:0000256" key="3">
    <source>
        <dbReference type="ARBA" id="ARBA00022884"/>
    </source>
</evidence>
<evidence type="ECO:0000256" key="7">
    <source>
        <dbReference type="SAM" id="MobiDB-lite"/>
    </source>
</evidence>
<evidence type="ECO:0000313" key="10">
    <source>
        <dbReference type="Proteomes" id="UP000503462"/>
    </source>
</evidence>
<dbReference type="EMBL" id="CP051139">
    <property type="protein sequence ID" value="QIW95199.1"/>
    <property type="molecule type" value="Genomic_DNA"/>
</dbReference>
<feature type="compositionally biased region" description="Basic and acidic residues" evidence="7">
    <location>
        <begin position="13"/>
        <end position="26"/>
    </location>
</feature>
<feature type="compositionally biased region" description="Low complexity" evidence="7">
    <location>
        <begin position="200"/>
        <end position="210"/>
    </location>
</feature>
<dbReference type="GO" id="GO:0005737">
    <property type="term" value="C:cytoplasm"/>
    <property type="evidence" value="ECO:0007669"/>
    <property type="project" value="TreeGrafter"/>
</dbReference>
<dbReference type="InterPro" id="IPR034201">
    <property type="entry name" value="RNPS1_RRM"/>
</dbReference>
<dbReference type="SUPFAM" id="SSF54928">
    <property type="entry name" value="RNA-binding domain, RBD"/>
    <property type="match status" value="1"/>
</dbReference>
<evidence type="ECO:0000256" key="4">
    <source>
        <dbReference type="ARBA" id="ARBA00023187"/>
    </source>
</evidence>
<gene>
    <name evidence="9" type="ORF">AMS68_000717</name>
</gene>
<evidence type="ECO:0000313" key="9">
    <source>
        <dbReference type="EMBL" id="QIW95199.1"/>
    </source>
</evidence>
<keyword evidence="5" id="KW-0539">Nucleus</keyword>
<evidence type="ECO:0000259" key="8">
    <source>
        <dbReference type="PROSITE" id="PS50102"/>
    </source>
</evidence>
<evidence type="ECO:0000256" key="5">
    <source>
        <dbReference type="ARBA" id="ARBA00023242"/>
    </source>
</evidence>
<reference evidence="9 10" key="1">
    <citation type="journal article" date="2016" name="Sci. Rep.">
        <title>Peltaster fructicola genome reveals evolution from an invasive phytopathogen to an ectophytic parasite.</title>
        <authorList>
            <person name="Xu C."/>
            <person name="Chen H."/>
            <person name="Gleason M.L."/>
            <person name="Xu J.R."/>
            <person name="Liu H."/>
            <person name="Zhang R."/>
            <person name="Sun G."/>
        </authorList>
    </citation>
    <scope>NUCLEOTIDE SEQUENCE [LARGE SCALE GENOMIC DNA]</scope>
    <source>
        <strain evidence="9 10">LNHT1506</strain>
    </source>
</reference>
<accession>A0A6H0XL22</accession>
<dbReference type="OrthoDB" id="252020at2759"/>
<evidence type="ECO:0000256" key="2">
    <source>
        <dbReference type="ARBA" id="ARBA00022664"/>
    </source>
</evidence>
<protein>
    <recommendedName>
        <fullName evidence="8">RRM domain-containing protein</fullName>
    </recommendedName>
</protein>
<organism evidence="9 10">
    <name type="scientific">Peltaster fructicola</name>
    <dbReference type="NCBI Taxonomy" id="286661"/>
    <lineage>
        <taxon>Eukaryota</taxon>
        <taxon>Fungi</taxon>
        <taxon>Dikarya</taxon>
        <taxon>Ascomycota</taxon>
        <taxon>Pezizomycotina</taxon>
        <taxon>Dothideomycetes</taxon>
        <taxon>Dothideomycetes incertae sedis</taxon>
        <taxon>Peltaster</taxon>
    </lineage>
</organism>
<dbReference type="InterPro" id="IPR000504">
    <property type="entry name" value="RRM_dom"/>
</dbReference>
<feature type="region of interest" description="Disordered" evidence="7">
    <location>
        <begin position="145"/>
        <end position="273"/>
    </location>
</feature>
<name>A0A6H0XL22_9PEZI</name>
<keyword evidence="10" id="KW-1185">Reference proteome</keyword>
<dbReference type="CDD" id="cd12365">
    <property type="entry name" value="RRM_RNPS1"/>
    <property type="match status" value="1"/>
</dbReference>
<feature type="compositionally biased region" description="Basic and acidic residues" evidence="7">
    <location>
        <begin position="189"/>
        <end position="199"/>
    </location>
</feature>
<feature type="compositionally biased region" description="Basic and acidic residues" evidence="7">
    <location>
        <begin position="160"/>
        <end position="175"/>
    </location>
</feature>
<keyword evidence="3 6" id="KW-0694">RNA-binding</keyword>
<feature type="compositionally biased region" description="Basic residues" evidence="7">
    <location>
        <begin position="1"/>
        <end position="12"/>
    </location>
</feature>
<dbReference type="Proteomes" id="UP000503462">
    <property type="component" value="Chromosome 1"/>
</dbReference>
<dbReference type="PROSITE" id="PS50102">
    <property type="entry name" value="RRM"/>
    <property type="match status" value="1"/>
</dbReference>
<dbReference type="GO" id="GO:0003723">
    <property type="term" value="F:RNA binding"/>
    <property type="evidence" value="ECO:0007669"/>
    <property type="project" value="UniProtKB-UniRule"/>
</dbReference>
<dbReference type="AlphaFoldDB" id="A0A6H0XL22"/>
<feature type="compositionally biased region" description="Low complexity" evidence="7">
    <location>
        <begin position="218"/>
        <end position="229"/>
    </location>
</feature>
<dbReference type="GO" id="GO:0005654">
    <property type="term" value="C:nucleoplasm"/>
    <property type="evidence" value="ECO:0007669"/>
    <property type="project" value="TreeGrafter"/>
</dbReference>
<proteinExistence type="predicted"/>
<feature type="domain" description="RRM" evidence="8">
    <location>
        <begin position="63"/>
        <end position="141"/>
    </location>
</feature>
<feature type="compositionally biased region" description="Basic residues" evidence="7">
    <location>
        <begin position="263"/>
        <end position="273"/>
    </location>
</feature>
<dbReference type="PANTHER" id="PTHR15481">
    <property type="entry name" value="RIBONUCLEIC ACID BINDING PROTEIN S1"/>
    <property type="match status" value="1"/>
</dbReference>